<accession>X1I4L8</accession>
<dbReference type="PANTHER" id="PTHR30408:SF12">
    <property type="entry name" value="TYPE I RESTRICTION ENZYME MJAVIII SPECIFICITY SUBUNIT"/>
    <property type="match status" value="1"/>
</dbReference>
<evidence type="ECO:0000313" key="3">
    <source>
        <dbReference type="EMBL" id="GAH76662.1"/>
    </source>
</evidence>
<sequence>MGAVPISALILNQRVAKLQARNTRDWAHTSYTLFRQQTMKRTPKDVAKGTVQANLSPIETANMEIQIPSNELLETFSKRATPLLEKVLKNKSKIRTLENLRDTLLPKLMSGTVRVRFQ</sequence>
<dbReference type="GO" id="GO:0009307">
    <property type="term" value="P:DNA restriction-modification system"/>
    <property type="evidence" value="ECO:0007669"/>
    <property type="project" value="UniProtKB-KW"/>
</dbReference>
<organism evidence="3">
    <name type="scientific">marine sediment metagenome</name>
    <dbReference type="NCBI Taxonomy" id="412755"/>
    <lineage>
        <taxon>unclassified sequences</taxon>
        <taxon>metagenomes</taxon>
        <taxon>ecological metagenomes</taxon>
    </lineage>
</organism>
<dbReference type="InterPro" id="IPR052021">
    <property type="entry name" value="Type-I_RS_S_subunit"/>
</dbReference>
<evidence type="ECO:0000256" key="1">
    <source>
        <dbReference type="ARBA" id="ARBA00022747"/>
    </source>
</evidence>
<evidence type="ECO:0008006" key="4">
    <source>
        <dbReference type="Google" id="ProtNLM"/>
    </source>
</evidence>
<reference evidence="3" key="1">
    <citation type="journal article" date="2014" name="Front. Microbiol.">
        <title>High frequency of phylogenetically diverse reductive dehalogenase-homologous genes in deep subseafloor sedimentary metagenomes.</title>
        <authorList>
            <person name="Kawai M."/>
            <person name="Futagami T."/>
            <person name="Toyoda A."/>
            <person name="Takaki Y."/>
            <person name="Nishi S."/>
            <person name="Hori S."/>
            <person name="Arai W."/>
            <person name="Tsubouchi T."/>
            <person name="Morono Y."/>
            <person name="Uchiyama I."/>
            <person name="Ito T."/>
            <person name="Fujiyama A."/>
            <person name="Inagaki F."/>
            <person name="Takami H."/>
        </authorList>
    </citation>
    <scope>NUCLEOTIDE SEQUENCE</scope>
    <source>
        <strain evidence="3">Expedition CK06-06</strain>
    </source>
</reference>
<comment type="caution">
    <text evidence="3">The sequence shown here is derived from an EMBL/GenBank/DDBJ whole genome shotgun (WGS) entry which is preliminary data.</text>
</comment>
<evidence type="ECO:0000256" key="2">
    <source>
        <dbReference type="ARBA" id="ARBA00023125"/>
    </source>
</evidence>
<dbReference type="SUPFAM" id="SSF116734">
    <property type="entry name" value="DNA methylase specificity domain"/>
    <property type="match status" value="1"/>
</dbReference>
<keyword evidence="2" id="KW-0238">DNA-binding</keyword>
<gene>
    <name evidence="3" type="ORF">S03H2_67507</name>
</gene>
<dbReference type="InterPro" id="IPR044946">
    <property type="entry name" value="Restrct_endonuc_typeI_TRD_sf"/>
</dbReference>
<dbReference type="GO" id="GO:0003677">
    <property type="term" value="F:DNA binding"/>
    <property type="evidence" value="ECO:0007669"/>
    <property type="project" value="UniProtKB-KW"/>
</dbReference>
<dbReference type="PANTHER" id="PTHR30408">
    <property type="entry name" value="TYPE-1 RESTRICTION ENZYME ECOKI SPECIFICITY PROTEIN"/>
    <property type="match status" value="1"/>
</dbReference>
<dbReference type="EMBL" id="BARU01044213">
    <property type="protein sequence ID" value="GAH76662.1"/>
    <property type="molecule type" value="Genomic_DNA"/>
</dbReference>
<dbReference type="AlphaFoldDB" id="X1I4L8"/>
<name>X1I4L8_9ZZZZ</name>
<keyword evidence="1" id="KW-0680">Restriction system</keyword>
<proteinExistence type="predicted"/>
<protein>
    <recommendedName>
        <fullName evidence="4">Type I restriction modification DNA specificity domain-containing protein</fullName>
    </recommendedName>
</protein>
<dbReference type="Gene3D" id="3.90.220.20">
    <property type="entry name" value="DNA methylase specificity domains"/>
    <property type="match status" value="1"/>
</dbReference>